<dbReference type="Gene3D" id="1.10.1330.10">
    <property type="entry name" value="Dockerin domain"/>
    <property type="match status" value="1"/>
</dbReference>
<reference evidence="8 9" key="1">
    <citation type="journal article" date="2013" name="Mar. Genomics">
        <title>Expression of sulfatases in Rhodopirellula baltica and the diversity of sulfatases in the genus Rhodopirellula.</title>
        <authorList>
            <person name="Wegner C.E."/>
            <person name="Richter-Heitmann T."/>
            <person name="Klindworth A."/>
            <person name="Klockow C."/>
            <person name="Richter M."/>
            <person name="Achstetter T."/>
            <person name="Glockner F.O."/>
            <person name="Harder J."/>
        </authorList>
    </citation>
    <scope>NUCLEOTIDE SEQUENCE [LARGE SCALE GENOMIC DNA]</scope>
    <source>
        <strain evidence="8 9">WH47</strain>
    </source>
</reference>
<dbReference type="RefSeq" id="WP_007324837.1">
    <property type="nucleotide sequence ID" value="NZ_AFAR01000053.1"/>
</dbReference>
<dbReference type="Pfam" id="PF07595">
    <property type="entry name" value="Planc_extracel"/>
    <property type="match status" value="1"/>
</dbReference>
<dbReference type="InterPro" id="IPR038081">
    <property type="entry name" value="CalX-like_sf"/>
</dbReference>
<dbReference type="SUPFAM" id="SSF55486">
    <property type="entry name" value="Metalloproteases ('zincins'), catalytic domain"/>
    <property type="match status" value="1"/>
</dbReference>
<name>F2AMH0_RHOBT</name>
<proteinExistence type="predicted"/>
<gene>
    <name evidence="8" type="ORF">RBWH47_03507</name>
</gene>
<comment type="caution">
    <text evidence="8">The sequence shown here is derived from an EMBL/GenBank/DDBJ whole genome shotgun (WGS) entry which is preliminary data.</text>
</comment>
<dbReference type="InterPro" id="IPR002105">
    <property type="entry name" value="Dockerin_1_rpt"/>
</dbReference>
<dbReference type="InterPro" id="IPR003644">
    <property type="entry name" value="Calx_beta"/>
</dbReference>
<dbReference type="Proteomes" id="UP000006222">
    <property type="component" value="Unassembled WGS sequence"/>
</dbReference>
<dbReference type="GO" id="GO:0000272">
    <property type="term" value="P:polysaccharide catabolic process"/>
    <property type="evidence" value="ECO:0007669"/>
    <property type="project" value="InterPro"/>
</dbReference>
<dbReference type="EMBL" id="AFAR01000053">
    <property type="protein sequence ID" value="EGF29156.1"/>
    <property type="molecule type" value="Genomic_DNA"/>
</dbReference>
<dbReference type="InterPro" id="IPR011506">
    <property type="entry name" value="Planctomycete_extracellular"/>
</dbReference>
<sequence>MQNSSRRLRVENLEHRRLLAADSMIGPQSPDGWGEVSVPSGLAAAEDVASRESSGREAEGESVLKVRLDFSLDSSNFFTTRYPQAKAVMQEVVNQVVDRFNDTLAAVNPPSRSEIQWQPAVLDPRTGALTSLPQSFRAAANEIVVYVRGNNLTGLTRGLGGYNSFGVGYNCPDQACVNQANAFISNLTTRGETGAAASTPSDFAPVVGAITIDTRSDVDWNFGAVDTGEPGQSDFRAVVAHEFAHVLGFGTAPSFSRYVAGGRFAGPKANAIFPGSANIPMNGSSHLASSVRDVVPTTMTSHFDGMLSDLDFAILDDIGWELTPDTRPTVQIATTEQTVPESAGAVSVSATLSAAPSQSISVPVVISGTASATSDYTVTPAAFNFSSGQRTATMTVNVVDNGTNEGLESLTIRLVDSTAAKLGANTETSVNILDDDGSPVGQTQLNSPEFSSTAITVPGNNQPVAYLFRASANTTLNVTKVGSAASSEAFFVLDENLQPVGQYNGAGELSVTLSANQNYLLRFEARATAEQYQIASTAGFQAINNDSPTNILQPSDVTGDGEVSALDALRVINALNAAGASEINIGNEALEQGNYYDVTGDGKVTSLDALRVINTLSGPASGNSEGAAVSNSSATAFTPPVAESGATLADEMGPHIPSETQLGGFVPAVISVRLADHNHADHDDEHEHEDAHGDEHHDESEHDHAHDNDFFESSSAAFAPALVDSVLVEIGASCLA</sequence>
<protein>
    <submittedName>
        <fullName evidence="8">Extracellular nuclease</fullName>
    </submittedName>
</protein>
<dbReference type="CDD" id="cd14256">
    <property type="entry name" value="Dockerin_I"/>
    <property type="match status" value="1"/>
</dbReference>
<evidence type="ECO:0000256" key="5">
    <source>
        <dbReference type="SAM" id="MobiDB-lite"/>
    </source>
</evidence>
<evidence type="ECO:0000313" key="8">
    <source>
        <dbReference type="EMBL" id="EGF29156.1"/>
    </source>
</evidence>
<dbReference type="GO" id="GO:0007154">
    <property type="term" value="P:cell communication"/>
    <property type="evidence" value="ECO:0007669"/>
    <property type="project" value="InterPro"/>
</dbReference>
<dbReference type="GO" id="GO:0004553">
    <property type="term" value="F:hydrolase activity, hydrolyzing O-glycosyl compounds"/>
    <property type="evidence" value="ECO:0007669"/>
    <property type="project" value="InterPro"/>
</dbReference>
<keyword evidence="4" id="KW-0813">Transport</keyword>
<keyword evidence="3" id="KW-0106">Calcium</keyword>
<evidence type="ECO:0000313" key="9">
    <source>
        <dbReference type="Proteomes" id="UP000006222"/>
    </source>
</evidence>
<keyword evidence="4" id="KW-0406">Ion transport</keyword>
<dbReference type="InterPro" id="IPR051171">
    <property type="entry name" value="CaCA"/>
</dbReference>
<dbReference type="PANTHER" id="PTHR11878">
    <property type="entry name" value="SODIUM/CALCIUM EXCHANGER"/>
    <property type="match status" value="1"/>
</dbReference>
<dbReference type="AlphaFoldDB" id="F2AMH0"/>
<dbReference type="Pfam" id="PF03160">
    <property type="entry name" value="Calx-beta"/>
    <property type="match status" value="1"/>
</dbReference>
<feature type="domain" description="Planctomycete extracellular" evidence="7">
    <location>
        <begin position="5"/>
        <end position="22"/>
    </location>
</feature>
<dbReference type="GO" id="GO:0016020">
    <property type="term" value="C:membrane"/>
    <property type="evidence" value="ECO:0007669"/>
    <property type="project" value="InterPro"/>
</dbReference>
<keyword evidence="1" id="KW-0732">Signal</keyword>
<dbReference type="InterPro" id="IPR036439">
    <property type="entry name" value="Dockerin_dom_sf"/>
</dbReference>
<dbReference type="SUPFAM" id="SSF63446">
    <property type="entry name" value="Type I dockerin domain"/>
    <property type="match status" value="1"/>
</dbReference>
<dbReference type="PATRIC" id="fig|991778.3.peg.912"/>
<evidence type="ECO:0000259" key="7">
    <source>
        <dbReference type="Pfam" id="PF07595"/>
    </source>
</evidence>
<accession>F2AMH0</accession>
<evidence type="ECO:0000256" key="2">
    <source>
        <dbReference type="ARBA" id="ARBA00022737"/>
    </source>
</evidence>
<dbReference type="Gene3D" id="2.60.40.2030">
    <property type="match status" value="1"/>
</dbReference>
<feature type="domain" description="Calx-beta" evidence="6">
    <location>
        <begin position="325"/>
        <end position="436"/>
    </location>
</feature>
<evidence type="ECO:0000256" key="4">
    <source>
        <dbReference type="ARBA" id="ARBA00023065"/>
    </source>
</evidence>
<dbReference type="Pfam" id="PF00404">
    <property type="entry name" value="Dockerin_1"/>
    <property type="match status" value="1"/>
</dbReference>
<evidence type="ECO:0000256" key="1">
    <source>
        <dbReference type="ARBA" id="ARBA00022729"/>
    </source>
</evidence>
<keyword evidence="2" id="KW-0677">Repeat</keyword>
<dbReference type="SUPFAM" id="SSF141072">
    <property type="entry name" value="CalX-like"/>
    <property type="match status" value="1"/>
</dbReference>
<feature type="region of interest" description="Disordered" evidence="5">
    <location>
        <begin position="681"/>
        <end position="707"/>
    </location>
</feature>
<evidence type="ECO:0000259" key="6">
    <source>
        <dbReference type="Pfam" id="PF03160"/>
    </source>
</evidence>
<dbReference type="PANTHER" id="PTHR11878:SF65">
    <property type="entry name" value="NA_CA-EXCHANGE PROTEIN, ISOFORM G"/>
    <property type="match status" value="1"/>
</dbReference>
<dbReference type="GO" id="GO:0030001">
    <property type="term" value="P:metal ion transport"/>
    <property type="evidence" value="ECO:0007669"/>
    <property type="project" value="TreeGrafter"/>
</dbReference>
<evidence type="ECO:0000256" key="3">
    <source>
        <dbReference type="ARBA" id="ARBA00022837"/>
    </source>
</evidence>
<organism evidence="8 9">
    <name type="scientific">Rhodopirellula baltica WH47</name>
    <dbReference type="NCBI Taxonomy" id="991778"/>
    <lineage>
        <taxon>Bacteria</taxon>
        <taxon>Pseudomonadati</taxon>
        <taxon>Planctomycetota</taxon>
        <taxon>Planctomycetia</taxon>
        <taxon>Pirellulales</taxon>
        <taxon>Pirellulaceae</taxon>
        <taxon>Rhodopirellula</taxon>
    </lineage>
</organism>